<evidence type="ECO:0000313" key="2">
    <source>
        <dbReference type="Proteomes" id="UP000004478"/>
    </source>
</evidence>
<protein>
    <submittedName>
        <fullName evidence="1">Uncharacterized protein</fullName>
    </submittedName>
</protein>
<dbReference type="RefSeq" id="WP_009186788.1">
    <property type="nucleotide sequence ID" value="NZ_AMGM01000107.1"/>
</dbReference>
<comment type="caution">
    <text evidence="1">The sequence shown here is derived from an EMBL/GenBank/DDBJ whole genome shotgun (WGS) entry which is preliminary data.</text>
</comment>
<accession>K1LU08</accession>
<gene>
    <name evidence="1" type="ORF">B879_03773</name>
</gene>
<dbReference type="Proteomes" id="UP000004478">
    <property type="component" value="Unassembled WGS sequence"/>
</dbReference>
<keyword evidence="2" id="KW-1185">Reference proteome</keyword>
<name>K1LU08_CECL9</name>
<reference evidence="1 2" key="1">
    <citation type="journal article" date="2012" name="J. Bacteriol.">
        <title>Draft Genome Sequence of Cecembia lonarensis Strain LW9T, Isolated from Lonar Lake, a Haloalkaline Lake in India.</title>
        <authorList>
            <person name="Shivaji S."/>
            <person name="Ara S."/>
            <person name="Singh A."/>
            <person name="Pinnaka A.K."/>
        </authorList>
    </citation>
    <scope>NUCLEOTIDE SEQUENCE [LARGE SCALE GENOMIC DNA]</scope>
    <source>
        <strain evidence="1 2">LW9</strain>
    </source>
</reference>
<evidence type="ECO:0000313" key="1">
    <source>
        <dbReference type="EMBL" id="EKB47614.1"/>
    </source>
</evidence>
<sequence length="86" mass="9724">MEMLYIKELKDKFDLIPLGSDQLSSLKEPHKVGFSFLVNECGLNPGMVSRIIDKKTDLENIEDLGAKVIEMESLKARLKILETTSK</sequence>
<organism evidence="1 2">
    <name type="scientific">Cecembia lonarensis (strain CCUG 58316 / KCTC 22772 / LW9)</name>
    <dbReference type="NCBI Taxonomy" id="1225176"/>
    <lineage>
        <taxon>Bacteria</taxon>
        <taxon>Pseudomonadati</taxon>
        <taxon>Bacteroidota</taxon>
        <taxon>Cytophagia</taxon>
        <taxon>Cytophagales</taxon>
        <taxon>Cyclobacteriaceae</taxon>
        <taxon>Cecembia</taxon>
    </lineage>
</organism>
<proteinExistence type="predicted"/>
<dbReference type="EMBL" id="AMGM01000107">
    <property type="protein sequence ID" value="EKB47614.1"/>
    <property type="molecule type" value="Genomic_DNA"/>
</dbReference>
<dbReference type="AlphaFoldDB" id="K1LU08"/>